<evidence type="ECO:0000256" key="1">
    <source>
        <dbReference type="ARBA" id="ARBA00005564"/>
    </source>
</evidence>
<dbReference type="PANTHER" id="PTHR30344">
    <property type="entry name" value="6-PHOSPHOGLUCONOLACTONASE-RELATED"/>
    <property type="match status" value="1"/>
</dbReference>
<evidence type="ECO:0008006" key="4">
    <source>
        <dbReference type="Google" id="ProtNLM"/>
    </source>
</evidence>
<dbReference type="InterPro" id="IPR019405">
    <property type="entry name" value="Lactonase_7-beta_prop"/>
</dbReference>
<protein>
    <recommendedName>
        <fullName evidence="4">Isomerase YbhE</fullName>
    </recommendedName>
</protein>
<evidence type="ECO:0000313" key="2">
    <source>
        <dbReference type="EMBL" id="KIK36806.1"/>
    </source>
</evidence>
<dbReference type="HOGENOM" id="CLU_038716_1_0_1"/>
<dbReference type="Gene3D" id="2.130.10.10">
    <property type="entry name" value="YVTN repeat-like/Quinoprotein amine dehydrogenase"/>
    <property type="match status" value="1"/>
</dbReference>
<dbReference type="PANTHER" id="PTHR30344:SF7">
    <property type="entry name" value="DUF2415 DOMAIN-CONTAINING PROTEIN"/>
    <property type="match status" value="1"/>
</dbReference>
<dbReference type="STRING" id="930992.A0A0D0A5B0"/>
<reference evidence="3" key="2">
    <citation type="submission" date="2015-01" db="EMBL/GenBank/DDBJ databases">
        <title>Evolutionary Origins and Diversification of the Mycorrhizal Mutualists.</title>
        <authorList>
            <consortium name="DOE Joint Genome Institute"/>
            <consortium name="Mycorrhizal Genomics Consortium"/>
            <person name="Kohler A."/>
            <person name="Kuo A."/>
            <person name="Nagy L.G."/>
            <person name="Floudas D."/>
            <person name="Copeland A."/>
            <person name="Barry K.W."/>
            <person name="Cichocki N."/>
            <person name="Veneault-Fourrey C."/>
            <person name="LaButti K."/>
            <person name="Lindquist E.A."/>
            <person name="Lipzen A."/>
            <person name="Lundell T."/>
            <person name="Morin E."/>
            <person name="Murat C."/>
            <person name="Riley R."/>
            <person name="Ohm R."/>
            <person name="Sun H."/>
            <person name="Tunlid A."/>
            <person name="Henrissat B."/>
            <person name="Grigoriev I.V."/>
            <person name="Hibbett D.S."/>
            <person name="Martin F."/>
        </authorList>
    </citation>
    <scope>NUCLEOTIDE SEQUENCE [LARGE SCALE GENOMIC DNA]</scope>
    <source>
        <strain evidence="3">UH-Slu-Lm8-n1</strain>
    </source>
</reference>
<dbReference type="Pfam" id="PF10282">
    <property type="entry name" value="Lactonase"/>
    <property type="match status" value="1"/>
</dbReference>
<keyword evidence="3" id="KW-1185">Reference proteome</keyword>
<dbReference type="InParanoid" id="A0A0D0A5B0"/>
<dbReference type="GO" id="GO:0017057">
    <property type="term" value="F:6-phosphogluconolactonase activity"/>
    <property type="evidence" value="ECO:0007669"/>
    <property type="project" value="TreeGrafter"/>
</dbReference>
<dbReference type="OrthoDB" id="9972196at2759"/>
<accession>A0A0D0A5B0</accession>
<evidence type="ECO:0000313" key="3">
    <source>
        <dbReference type="Proteomes" id="UP000054485"/>
    </source>
</evidence>
<dbReference type="AlphaFoldDB" id="A0A0D0A5B0"/>
<gene>
    <name evidence="2" type="ORF">CY34DRAFT_810964</name>
</gene>
<dbReference type="Proteomes" id="UP000054485">
    <property type="component" value="Unassembled WGS sequence"/>
</dbReference>
<proteinExistence type="inferred from homology"/>
<organism evidence="2 3">
    <name type="scientific">Suillus luteus UH-Slu-Lm8-n1</name>
    <dbReference type="NCBI Taxonomy" id="930992"/>
    <lineage>
        <taxon>Eukaryota</taxon>
        <taxon>Fungi</taxon>
        <taxon>Dikarya</taxon>
        <taxon>Basidiomycota</taxon>
        <taxon>Agaricomycotina</taxon>
        <taxon>Agaricomycetes</taxon>
        <taxon>Agaricomycetidae</taxon>
        <taxon>Boletales</taxon>
        <taxon>Suillineae</taxon>
        <taxon>Suillaceae</taxon>
        <taxon>Suillus</taxon>
    </lineage>
</organism>
<dbReference type="EMBL" id="KN835497">
    <property type="protein sequence ID" value="KIK36806.1"/>
    <property type="molecule type" value="Genomic_DNA"/>
</dbReference>
<sequence length="367" mass="39166">MAPLTILVASYTDSIYTLSFDPTPSTGSPTLNLLARTIVGHHPSWIASHPSNKSLIYTGLEQADGEVVAIKYGRSGTVEGGEVVARAKSGGAHPCTLLVTEDELIIGNYTSGTIATLPISTSAPYILSPNPWTLSMPFEHVGRNKARQSSSHPHQIVFNPLNQTENELLVPDLGADKVWRLTKRGDSKWSICGHIDFEAGGGPRHVAARGTTLYTLLELTSKLAVHSFPPLPAPPTLLTSQFTLSALPVPDIMLAAEILLPEPNASFPETFIYTSNRNDPHPEGDTIAIFSLAAGEGQPELVNEVHTGLTHVRGMAFGGDDDKYLVVGGAEGGGVKVFERIDGGRGLEEIAKLGEDVVGCPTGFLWY</sequence>
<name>A0A0D0A5B0_9AGAM</name>
<reference evidence="2 3" key="1">
    <citation type="submission" date="2014-04" db="EMBL/GenBank/DDBJ databases">
        <authorList>
            <consortium name="DOE Joint Genome Institute"/>
            <person name="Kuo A."/>
            <person name="Ruytinx J."/>
            <person name="Rineau F."/>
            <person name="Colpaert J."/>
            <person name="Kohler A."/>
            <person name="Nagy L.G."/>
            <person name="Floudas D."/>
            <person name="Copeland A."/>
            <person name="Barry K.W."/>
            <person name="Cichocki N."/>
            <person name="Veneault-Fourrey C."/>
            <person name="LaButti K."/>
            <person name="Lindquist E.A."/>
            <person name="Lipzen A."/>
            <person name="Lundell T."/>
            <person name="Morin E."/>
            <person name="Murat C."/>
            <person name="Sun H."/>
            <person name="Tunlid A."/>
            <person name="Henrissat B."/>
            <person name="Grigoriev I.V."/>
            <person name="Hibbett D.S."/>
            <person name="Martin F."/>
            <person name="Nordberg H.P."/>
            <person name="Cantor M.N."/>
            <person name="Hua S.X."/>
        </authorList>
    </citation>
    <scope>NUCLEOTIDE SEQUENCE [LARGE SCALE GENOMIC DNA]</scope>
    <source>
        <strain evidence="2 3">UH-Slu-Lm8-n1</strain>
    </source>
</reference>
<dbReference type="InterPro" id="IPR015943">
    <property type="entry name" value="WD40/YVTN_repeat-like_dom_sf"/>
</dbReference>
<dbReference type="SUPFAM" id="SSF75011">
    <property type="entry name" value="3-carboxy-cis,cis-mucoante lactonizing enzyme"/>
    <property type="match status" value="1"/>
</dbReference>
<dbReference type="InterPro" id="IPR050282">
    <property type="entry name" value="Cycloisomerase_2"/>
</dbReference>
<comment type="similarity">
    <text evidence="1">Belongs to the cycloisomerase 2 family.</text>
</comment>